<dbReference type="InterPro" id="IPR021858">
    <property type="entry name" value="Fun_TF"/>
</dbReference>
<dbReference type="GO" id="GO:0030170">
    <property type="term" value="F:pyridoxal phosphate binding"/>
    <property type="evidence" value="ECO:0007669"/>
    <property type="project" value="InterPro"/>
</dbReference>
<dbReference type="GO" id="GO:0008270">
    <property type="term" value="F:zinc ion binding"/>
    <property type="evidence" value="ECO:0007669"/>
    <property type="project" value="InterPro"/>
</dbReference>
<evidence type="ECO:0000256" key="1">
    <source>
        <dbReference type="ARBA" id="ARBA00001933"/>
    </source>
</evidence>
<accession>A0A6V8H8L5</accession>
<keyword evidence="4 11" id="KW-0663">Pyridoxal phosphate</keyword>
<comment type="caution">
    <text evidence="15">The sequence shown here is derived from an EMBL/GenBank/DDBJ whole genome shotgun (WGS) entry which is preliminary data.</text>
</comment>
<feature type="region of interest" description="Disordered" evidence="13">
    <location>
        <begin position="510"/>
        <end position="537"/>
    </location>
</feature>
<keyword evidence="16" id="KW-1185">Reference proteome</keyword>
<comment type="catalytic activity">
    <reaction evidence="10 12">
        <text>L-glutamate + H(+) = 4-aminobutanoate + CO2</text>
        <dbReference type="Rhea" id="RHEA:17785"/>
        <dbReference type="ChEBI" id="CHEBI:15378"/>
        <dbReference type="ChEBI" id="CHEBI:16526"/>
        <dbReference type="ChEBI" id="CHEBI:29985"/>
        <dbReference type="ChEBI" id="CHEBI:59888"/>
        <dbReference type="EC" id="4.1.1.15"/>
    </reaction>
</comment>
<comment type="similarity">
    <text evidence="2 12">Belongs to the group II decarboxylase family.</text>
</comment>
<dbReference type="InterPro" id="IPR015424">
    <property type="entry name" value="PyrdxlP-dep_Trfase"/>
</dbReference>
<dbReference type="InterPro" id="IPR001138">
    <property type="entry name" value="Zn2Cys6_DnaBD"/>
</dbReference>
<dbReference type="SMART" id="SM00066">
    <property type="entry name" value="GAL4"/>
    <property type="match status" value="1"/>
</dbReference>
<dbReference type="SUPFAM" id="SSF53383">
    <property type="entry name" value="PLP-dependent transferases"/>
    <property type="match status" value="1"/>
</dbReference>
<dbReference type="GO" id="GO:0004351">
    <property type="term" value="F:glutamate decarboxylase activity"/>
    <property type="evidence" value="ECO:0007669"/>
    <property type="project" value="UniProtKB-EC"/>
</dbReference>
<dbReference type="Gene3D" id="4.10.240.10">
    <property type="entry name" value="Zn(2)-C6 fungal-type DNA-binding domain"/>
    <property type="match status" value="1"/>
</dbReference>
<dbReference type="InterPro" id="IPR015421">
    <property type="entry name" value="PyrdxlP-dep_Trfase_major"/>
</dbReference>
<dbReference type="Gene3D" id="4.10.280.50">
    <property type="match status" value="1"/>
</dbReference>
<evidence type="ECO:0000256" key="9">
    <source>
        <dbReference type="ARBA" id="ARBA00023242"/>
    </source>
</evidence>
<feature type="modified residue" description="N6-(pyridoxal phosphate)lysine" evidence="11">
    <location>
        <position position="301"/>
    </location>
</feature>
<dbReference type="GO" id="GO:0005829">
    <property type="term" value="C:cytosol"/>
    <property type="evidence" value="ECO:0007669"/>
    <property type="project" value="TreeGrafter"/>
</dbReference>
<dbReference type="InterPro" id="IPR010107">
    <property type="entry name" value="Glutamate_decarboxylase"/>
</dbReference>
<keyword evidence="7" id="KW-0804">Transcription</keyword>
<dbReference type="Gene3D" id="3.40.640.10">
    <property type="entry name" value="Type I PLP-dependent aspartate aminotransferase-like (Major domain)"/>
    <property type="match status" value="1"/>
</dbReference>
<dbReference type="Pfam" id="PF11951">
    <property type="entry name" value="Fungal_trans_2"/>
    <property type="match status" value="1"/>
</dbReference>
<dbReference type="GO" id="GO:0003677">
    <property type="term" value="F:DNA binding"/>
    <property type="evidence" value="ECO:0007669"/>
    <property type="project" value="UniProtKB-KW"/>
</dbReference>
<evidence type="ECO:0000256" key="13">
    <source>
        <dbReference type="SAM" id="MobiDB-lite"/>
    </source>
</evidence>
<feature type="region of interest" description="Disordered" evidence="13">
    <location>
        <begin position="615"/>
        <end position="636"/>
    </location>
</feature>
<dbReference type="CDD" id="cd00067">
    <property type="entry name" value="GAL4"/>
    <property type="match status" value="1"/>
</dbReference>
<dbReference type="FunFam" id="4.10.280.50:FF:000001">
    <property type="entry name" value="Glutamate decarboxylase"/>
    <property type="match status" value="1"/>
</dbReference>
<dbReference type="EMBL" id="DF933820">
    <property type="protein sequence ID" value="GAM37702.1"/>
    <property type="molecule type" value="Genomic_DNA"/>
</dbReference>
<evidence type="ECO:0000259" key="14">
    <source>
        <dbReference type="PROSITE" id="PS50048"/>
    </source>
</evidence>
<dbReference type="PROSITE" id="PS50048">
    <property type="entry name" value="ZN2_CY6_FUNGAL_2"/>
    <property type="match status" value="1"/>
</dbReference>
<protein>
    <recommendedName>
        <fullName evidence="3 12">Glutamate decarboxylase</fullName>
        <ecNumber evidence="3 12">4.1.1.15</ecNumber>
    </recommendedName>
</protein>
<feature type="compositionally biased region" description="Basic and acidic residues" evidence="13">
    <location>
        <begin position="511"/>
        <end position="529"/>
    </location>
</feature>
<keyword evidence="8 12" id="KW-0456">Lyase</keyword>
<gene>
    <name evidence="15" type="ORF">TCE0_024f07829</name>
</gene>
<dbReference type="InterPro" id="IPR036864">
    <property type="entry name" value="Zn2-C6_fun-type_DNA-bd_sf"/>
</dbReference>
<dbReference type="Pfam" id="PF00282">
    <property type="entry name" value="Pyridoxal_deC"/>
    <property type="match status" value="1"/>
</dbReference>
<feature type="domain" description="Zn(2)-C6 fungal-type" evidence="14">
    <location>
        <begin position="657"/>
        <end position="685"/>
    </location>
</feature>
<organism evidence="15 16">
    <name type="scientific">Talaromyces pinophilus</name>
    <name type="common">Penicillium pinophilum</name>
    <dbReference type="NCBI Taxonomy" id="128442"/>
    <lineage>
        <taxon>Eukaryota</taxon>
        <taxon>Fungi</taxon>
        <taxon>Dikarya</taxon>
        <taxon>Ascomycota</taxon>
        <taxon>Pezizomycotina</taxon>
        <taxon>Eurotiomycetes</taxon>
        <taxon>Eurotiomycetidae</taxon>
        <taxon>Eurotiales</taxon>
        <taxon>Trichocomaceae</taxon>
        <taxon>Talaromyces</taxon>
        <taxon>Talaromyces sect. Talaromyces</taxon>
    </lineage>
</organism>
<feature type="region of interest" description="Disordered" evidence="13">
    <location>
        <begin position="699"/>
        <end position="757"/>
    </location>
</feature>
<dbReference type="NCBIfam" id="TIGR01788">
    <property type="entry name" value="Glu-decarb-GAD"/>
    <property type="match status" value="1"/>
</dbReference>
<proteinExistence type="inferred from homology"/>
<dbReference type="InterPro" id="IPR002129">
    <property type="entry name" value="PyrdxlP-dep_de-COase"/>
</dbReference>
<dbReference type="Pfam" id="PF00172">
    <property type="entry name" value="Zn_clus"/>
    <property type="match status" value="1"/>
</dbReference>
<evidence type="ECO:0000256" key="7">
    <source>
        <dbReference type="ARBA" id="ARBA00023163"/>
    </source>
</evidence>
<name>A0A6V8H8L5_TALPI</name>
<evidence type="ECO:0000313" key="16">
    <source>
        <dbReference type="Proteomes" id="UP000053095"/>
    </source>
</evidence>
<keyword evidence="5" id="KW-0805">Transcription regulation</keyword>
<evidence type="ECO:0000256" key="4">
    <source>
        <dbReference type="ARBA" id="ARBA00022898"/>
    </source>
</evidence>
<evidence type="ECO:0000256" key="11">
    <source>
        <dbReference type="PIRSR" id="PIRSR602129-50"/>
    </source>
</evidence>
<dbReference type="EC" id="4.1.1.15" evidence="3 12"/>
<dbReference type="GO" id="GO:0000981">
    <property type="term" value="F:DNA-binding transcription factor activity, RNA polymerase II-specific"/>
    <property type="evidence" value="ECO:0007669"/>
    <property type="project" value="InterPro"/>
</dbReference>
<keyword evidence="9" id="KW-0539">Nucleus</keyword>
<sequence>MTLSRHVDPDQLIKALRDDSHDSLKTNIHTENAVSSSTPYSTRYASKEAIPKFRIPTEGSPADATAQLLRDELDLDGRPNLNLASFVGTYMERQANALLYENIAKNLADADEYPALMAMHARCVSIIANLWRAQSNEKAIGSATVGSSEAIMLGGKAMQRRWQEKRRAAGKDTSRPNILMGANAQVALEKFARYFDVEARILDVSEKSNFALDPEMVRKNIDENTIGVFVILGSTYTGHYEPVEEISKVLDEYEAETGHDIPIHVDGASGGFIAPFTYAGGGQKWNFELPRVKSINTSGHKYGLVYAGLGWIIWRDQSYLPKDLIFELHYLGGTEESYTLNFSRPGGQVIAQYYNLIHLGFNGYRDIMENCLANARLLSNALEKTGWFTCVSSIHRKKTLKSAKDTVLGEGEGTSADYLAGLPVVAFRFSDQFQKDYPHVKQESVSILLRAKQYIIPNYPLPPAANKIEILRVVVRESMSADLLERLIADIVAVTERLVDSDPVDLSRLQTEAHRSRVERRRDHTEKHGQQAHHQPPRWMARMGEGVHKTWEGTLGSGSDTRVRVLGRNSRRAFLLDERAQSGKCPPADCKHDWLILQEIMIPSPSAILDPPAPLPVSKKPVSNTRNTATSPKKKSAAIVIPTNGTPRPKQSKSRNGCITCKAKRLKCDETKPSCQQCHKRNVTCGGYKKDFKWRPFEETQVVPKAAPKKKASPPPDLDGDDSSQPRKAARRGSESSGQLLGSKEQPNFFSPISSSLPDEFSLPETSMFSDTTSLMATSQGLNFGVPALDEFNPPTIFNTPEAELSGFIFSSAELDSISHSLPTDLDQAAMTIQNGQPSFTSMLEDDTDDVENIIRQSEPDFQLWPVKDTPPPTTQVDLSPDLSMTTMLFQEPEPAPGSEESLIVRFDRLTCGILSVKDGVTENPWRNLIWPMARESSALYHAVISMAAFHSSKDNPALRVFGMEHMRRSINFMVQGMGQMQTDAALATTLSLAFAETWDQQTSTGIQHLKGARALMRQTLRTRTRHHSPSDELGRIRFLYNTWLYMDVIARITSMDETETEELGDPRFALPEDGVHDVDPLMGCATTLFPLMGHVANLVQRIRKSDKNSFAIISQARELKNAIDRWVLPNQFNPPEDPQSELQDSIQTAYAYRWAILLYLHQAVPEIPSPSSSILANNTLKLLATVPLSSRTNILHIFPLFVASCEFEDGEDREWIMQRWVAMQNRLRIGNIDRCVEVIREVWRRRDAAKSERLRLRSRPGSRKGSMVVHGDHPSKSGNVRFEGVITGLG</sequence>
<dbReference type="PROSITE" id="PS00463">
    <property type="entry name" value="ZN2_CY6_FUNGAL_1"/>
    <property type="match status" value="1"/>
</dbReference>
<evidence type="ECO:0000256" key="3">
    <source>
        <dbReference type="ARBA" id="ARBA00012421"/>
    </source>
</evidence>
<feature type="compositionally biased region" description="Polar residues" evidence="13">
    <location>
        <begin position="735"/>
        <end position="757"/>
    </location>
</feature>
<feature type="region of interest" description="Disordered" evidence="13">
    <location>
        <begin position="1255"/>
        <end position="1279"/>
    </location>
</feature>
<reference evidence="16" key="1">
    <citation type="journal article" date="2015" name="Genome Announc.">
        <title>Draft genome sequence of Talaromyces cellulolyticus strain Y-94, a source of lignocellulosic biomass-degrading enzymes.</title>
        <authorList>
            <person name="Fujii T."/>
            <person name="Koike H."/>
            <person name="Sawayama S."/>
            <person name="Yano S."/>
            <person name="Inoue H."/>
        </authorList>
    </citation>
    <scope>NUCLEOTIDE SEQUENCE [LARGE SCALE GENOMIC DNA]</scope>
    <source>
        <strain evidence="16">Y-94</strain>
    </source>
</reference>
<dbReference type="Gene3D" id="3.90.1150.160">
    <property type="match status" value="1"/>
</dbReference>
<keyword evidence="12" id="KW-0210">Decarboxylase</keyword>
<comment type="cofactor">
    <cofactor evidence="1 11 12">
        <name>pyridoxal 5'-phosphate</name>
        <dbReference type="ChEBI" id="CHEBI:597326"/>
    </cofactor>
</comment>
<evidence type="ECO:0000256" key="10">
    <source>
        <dbReference type="ARBA" id="ARBA00048868"/>
    </source>
</evidence>
<evidence type="ECO:0000313" key="15">
    <source>
        <dbReference type="EMBL" id="GAM37702.1"/>
    </source>
</evidence>
<dbReference type="FunFam" id="3.40.640.10:FF:000017">
    <property type="entry name" value="Glutamate decarboxylase"/>
    <property type="match status" value="1"/>
</dbReference>
<evidence type="ECO:0000256" key="8">
    <source>
        <dbReference type="ARBA" id="ARBA00023239"/>
    </source>
</evidence>
<evidence type="ECO:0000256" key="2">
    <source>
        <dbReference type="ARBA" id="ARBA00009533"/>
    </source>
</evidence>
<keyword evidence="6" id="KW-0238">DNA-binding</keyword>
<feature type="compositionally biased region" description="Polar residues" evidence="13">
    <location>
        <begin position="621"/>
        <end position="631"/>
    </location>
</feature>
<dbReference type="PANTHER" id="PTHR43321:SF3">
    <property type="entry name" value="GLUTAMATE DECARBOXYLASE"/>
    <property type="match status" value="1"/>
</dbReference>
<evidence type="ECO:0000256" key="12">
    <source>
        <dbReference type="RuleBase" id="RU361171"/>
    </source>
</evidence>
<dbReference type="PANTHER" id="PTHR43321">
    <property type="entry name" value="GLUTAMATE DECARBOXYLASE"/>
    <property type="match status" value="1"/>
</dbReference>
<evidence type="ECO:0000256" key="5">
    <source>
        <dbReference type="ARBA" id="ARBA00023015"/>
    </source>
</evidence>
<evidence type="ECO:0000256" key="6">
    <source>
        <dbReference type="ARBA" id="ARBA00023125"/>
    </source>
</evidence>
<dbReference type="Proteomes" id="UP000053095">
    <property type="component" value="Unassembled WGS sequence"/>
</dbReference>
<dbReference type="GO" id="GO:0006538">
    <property type="term" value="P:L-glutamate catabolic process"/>
    <property type="evidence" value="ECO:0007669"/>
    <property type="project" value="TreeGrafter"/>
</dbReference>
<dbReference type="SUPFAM" id="SSF57701">
    <property type="entry name" value="Zn2/Cys6 DNA-binding domain"/>
    <property type="match status" value="1"/>
</dbReference>